<dbReference type="AlphaFoldDB" id="A0A090I8P9"/>
<dbReference type="SUPFAM" id="SSF56349">
    <property type="entry name" value="DNA breaking-rejoining enzymes"/>
    <property type="match status" value="1"/>
</dbReference>
<proteinExistence type="predicted"/>
<name>A0A090I8P9_9GAMM</name>
<dbReference type="KEGG" id="awd:AWOD_p150_09"/>
<feature type="domain" description="Tyr recombinase" evidence="3">
    <location>
        <begin position="1"/>
        <end position="245"/>
    </location>
</feature>
<dbReference type="GO" id="GO:0003677">
    <property type="term" value="F:DNA binding"/>
    <property type="evidence" value="ECO:0007669"/>
    <property type="project" value="InterPro"/>
</dbReference>
<dbReference type="GO" id="GO:0006310">
    <property type="term" value="P:DNA recombination"/>
    <property type="evidence" value="ECO:0007669"/>
    <property type="project" value="UniProtKB-KW"/>
</dbReference>
<sequence>MPAQALKEKSDIDIVRTETAKHGQIYADMLTLALRTGLRNGDIRCLNWDSVDFKNQTMNVVEGKYTKSKLTKTKKSFKDKASTLIINCGGLTAVLKKDETFLSQLRAEYKKALLESPQKIRKIYLDETCTAILKRRFLKWGALSKYVFTSRDSGSNNKRVDSHISRSACSQVASKVKEALNESRSQKGLRAISYSLHSTRKTAGYLLFSATNNIEVVAEFLKHESSTTTRRYIGLDDDENQRSFDILSQALS</sequence>
<dbReference type="PANTHER" id="PTHR30349">
    <property type="entry name" value="PHAGE INTEGRASE-RELATED"/>
    <property type="match status" value="1"/>
</dbReference>
<protein>
    <recommendedName>
        <fullName evidence="3">Tyr recombinase domain-containing protein</fullName>
    </recommendedName>
</protein>
<dbReference type="PATRIC" id="fig|80852.17.peg.4133"/>
<dbReference type="PROSITE" id="PS51898">
    <property type="entry name" value="TYR_RECOMBINASE"/>
    <property type="match status" value="1"/>
</dbReference>
<dbReference type="GeneID" id="28543671"/>
<keyword evidence="5" id="KW-1185">Reference proteome</keyword>
<evidence type="ECO:0000256" key="2">
    <source>
        <dbReference type="ARBA" id="ARBA00023172"/>
    </source>
</evidence>
<keyword evidence="4" id="KW-0614">Plasmid</keyword>
<dbReference type="Proteomes" id="UP000032427">
    <property type="component" value="Plasmid pAWOD150"/>
</dbReference>
<keyword evidence="2" id="KW-0233">DNA recombination</keyword>
<dbReference type="InterPro" id="IPR013762">
    <property type="entry name" value="Integrase-like_cat_sf"/>
</dbReference>
<keyword evidence="1" id="KW-0229">DNA integration</keyword>
<dbReference type="PANTHER" id="PTHR30349:SF82">
    <property type="entry name" value="INTEGRASE_RECOMBINASE YOEC-RELATED"/>
    <property type="match status" value="1"/>
</dbReference>
<organism evidence="4 5">
    <name type="scientific">Aliivibrio wodanis</name>
    <dbReference type="NCBI Taxonomy" id="80852"/>
    <lineage>
        <taxon>Bacteria</taxon>
        <taxon>Pseudomonadati</taxon>
        <taxon>Pseudomonadota</taxon>
        <taxon>Gammaproteobacteria</taxon>
        <taxon>Vibrionales</taxon>
        <taxon>Vibrionaceae</taxon>
        <taxon>Aliivibrio</taxon>
    </lineage>
</organism>
<dbReference type="InterPro" id="IPR050090">
    <property type="entry name" value="Tyrosine_recombinase_XerCD"/>
</dbReference>
<dbReference type="GO" id="GO:0015074">
    <property type="term" value="P:DNA integration"/>
    <property type="evidence" value="ECO:0007669"/>
    <property type="project" value="UniProtKB-KW"/>
</dbReference>
<geneLocation type="plasmid" evidence="4 5">
    <name>pAWOD150</name>
</geneLocation>
<dbReference type="InterPro" id="IPR002104">
    <property type="entry name" value="Integrase_catalytic"/>
</dbReference>
<dbReference type="Pfam" id="PF00589">
    <property type="entry name" value="Phage_integrase"/>
    <property type="match status" value="1"/>
</dbReference>
<evidence type="ECO:0000256" key="1">
    <source>
        <dbReference type="ARBA" id="ARBA00022908"/>
    </source>
</evidence>
<gene>
    <name evidence="4" type="ORF">AWOD_p150_09</name>
</gene>
<evidence type="ECO:0000313" key="4">
    <source>
        <dbReference type="EMBL" id="CED58021.1"/>
    </source>
</evidence>
<evidence type="ECO:0000259" key="3">
    <source>
        <dbReference type="PROSITE" id="PS51898"/>
    </source>
</evidence>
<dbReference type="OrthoDB" id="9788852at2"/>
<evidence type="ECO:0000313" key="5">
    <source>
        <dbReference type="Proteomes" id="UP000032427"/>
    </source>
</evidence>
<dbReference type="Gene3D" id="1.10.443.10">
    <property type="entry name" value="Intergrase catalytic core"/>
    <property type="match status" value="1"/>
</dbReference>
<dbReference type="EMBL" id="LN554849">
    <property type="protein sequence ID" value="CED58021.1"/>
    <property type="molecule type" value="Genomic_DNA"/>
</dbReference>
<reference evidence="5" key="1">
    <citation type="submission" date="2014-09" db="EMBL/GenBank/DDBJ databases">
        <authorList>
            <person name="Hjerde E."/>
        </authorList>
    </citation>
    <scope>NUCLEOTIDE SEQUENCE [LARGE SCALE GENOMIC DNA]</scope>
    <source>
        <strain evidence="5">06/09/139</strain>
        <plasmid evidence="5">pAWOD150</plasmid>
    </source>
</reference>
<dbReference type="HOGENOM" id="CLU_1101087_0_0_6"/>
<dbReference type="InterPro" id="IPR011010">
    <property type="entry name" value="DNA_brk_join_enz"/>
</dbReference>
<accession>A0A090I8P9</accession>